<name>A0A816XRV6_9BILA</name>
<protein>
    <submittedName>
        <fullName evidence="6">Uncharacterized protein</fullName>
    </submittedName>
</protein>
<accession>A0A816XRV6</accession>
<dbReference type="EMBL" id="CAJNRE010016961">
    <property type="protein sequence ID" value="CAF2150058.1"/>
    <property type="molecule type" value="Genomic_DNA"/>
</dbReference>
<feature type="compositionally biased region" description="Basic residues" evidence="1">
    <location>
        <begin position="120"/>
        <end position="137"/>
    </location>
</feature>
<dbReference type="Proteomes" id="UP000663842">
    <property type="component" value="Unassembled WGS sequence"/>
</dbReference>
<evidence type="ECO:0000313" key="3">
    <source>
        <dbReference type="EMBL" id="CAF1685639.1"/>
    </source>
</evidence>
<evidence type="ECO:0000256" key="1">
    <source>
        <dbReference type="SAM" id="MobiDB-lite"/>
    </source>
</evidence>
<dbReference type="Proteomes" id="UP000681967">
    <property type="component" value="Unassembled WGS sequence"/>
</dbReference>
<dbReference type="EMBL" id="CAJOBH010000756">
    <property type="protein sequence ID" value="CAF3815396.1"/>
    <property type="molecule type" value="Genomic_DNA"/>
</dbReference>
<evidence type="ECO:0000313" key="2">
    <source>
        <dbReference type="EMBL" id="CAF1298718.1"/>
    </source>
</evidence>
<proteinExistence type="predicted"/>
<organism evidence="6 12">
    <name type="scientific">Rotaria magnacalcarata</name>
    <dbReference type="NCBI Taxonomy" id="392030"/>
    <lineage>
        <taxon>Eukaryota</taxon>
        <taxon>Metazoa</taxon>
        <taxon>Spiralia</taxon>
        <taxon>Gnathifera</taxon>
        <taxon>Rotifera</taxon>
        <taxon>Eurotatoria</taxon>
        <taxon>Bdelloidea</taxon>
        <taxon>Philodinida</taxon>
        <taxon>Philodinidae</taxon>
        <taxon>Rotaria</taxon>
    </lineage>
</organism>
<comment type="caution">
    <text evidence="6">The sequence shown here is derived from an EMBL/GenBank/DDBJ whole genome shotgun (WGS) entry which is preliminary data.</text>
</comment>
<dbReference type="EMBL" id="CAJOBG010000366">
    <property type="protein sequence ID" value="CAF3804172.1"/>
    <property type="molecule type" value="Genomic_DNA"/>
</dbReference>
<dbReference type="EMBL" id="CAJNOV010007798">
    <property type="protein sequence ID" value="CAF1298718.1"/>
    <property type="molecule type" value="Genomic_DNA"/>
</dbReference>
<feature type="region of interest" description="Disordered" evidence="1">
    <location>
        <begin position="113"/>
        <end position="176"/>
    </location>
</feature>
<dbReference type="Proteomes" id="UP000663856">
    <property type="component" value="Unassembled WGS sequence"/>
</dbReference>
<dbReference type="Proteomes" id="UP000663824">
    <property type="component" value="Unassembled WGS sequence"/>
</dbReference>
<dbReference type="OrthoDB" id="9998386at2759"/>
<dbReference type="EMBL" id="CAJNRF010002355">
    <property type="protein sequence ID" value="CAF2036481.1"/>
    <property type="molecule type" value="Genomic_DNA"/>
</dbReference>
<evidence type="ECO:0000313" key="10">
    <source>
        <dbReference type="EMBL" id="CAF3815396.1"/>
    </source>
</evidence>
<dbReference type="Proteomes" id="UP000676336">
    <property type="component" value="Unassembled WGS sequence"/>
</dbReference>
<evidence type="ECO:0000313" key="5">
    <source>
        <dbReference type="EMBL" id="CAF2036481.1"/>
    </source>
</evidence>
<dbReference type="EMBL" id="CAJOBJ010000191">
    <property type="protein sequence ID" value="CAF3803331.1"/>
    <property type="molecule type" value="Genomic_DNA"/>
</dbReference>
<reference evidence="6" key="1">
    <citation type="submission" date="2021-02" db="EMBL/GenBank/DDBJ databases">
        <authorList>
            <person name="Nowell W R."/>
        </authorList>
    </citation>
    <scope>NUCLEOTIDE SEQUENCE</scope>
</reference>
<evidence type="ECO:0000313" key="12">
    <source>
        <dbReference type="Proteomes" id="UP000663824"/>
    </source>
</evidence>
<dbReference type="Proteomes" id="UP000663855">
    <property type="component" value="Unassembled WGS sequence"/>
</dbReference>
<evidence type="ECO:0000313" key="7">
    <source>
        <dbReference type="EMBL" id="CAF3792865.1"/>
    </source>
</evidence>
<dbReference type="EMBL" id="CAJNOW010021843">
    <property type="protein sequence ID" value="CAF1685639.1"/>
    <property type="molecule type" value="Genomic_DNA"/>
</dbReference>
<gene>
    <name evidence="10" type="ORF">BYL167_LOCUS3779</name>
    <name evidence="2" type="ORF">CJN711_LOCUS16815</name>
    <name evidence="8" type="ORF">GIL414_LOCUS1216</name>
    <name evidence="3" type="ORF">KQP761_LOCUS38420</name>
    <name evidence="6" type="ORF">MBJ925_LOCUS31069</name>
    <name evidence="9" type="ORF">OVN521_LOCUS4056</name>
    <name evidence="11" type="ORF">SMN809_LOCUS5255</name>
    <name evidence="7" type="ORF">UXM345_LOCUS4338</name>
    <name evidence="5" type="ORF">WKI299_LOCUS7620</name>
    <name evidence="4" type="ORF">XDN619_LOCUS1912</name>
</gene>
<dbReference type="EMBL" id="CAJNRG010000092">
    <property type="protein sequence ID" value="CAF1971693.1"/>
    <property type="molecule type" value="Genomic_DNA"/>
</dbReference>
<dbReference type="AlphaFoldDB" id="A0A816XRV6"/>
<dbReference type="Proteomes" id="UP000663866">
    <property type="component" value="Unassembled WGS sequence"/>
</dbReference>
<evidence type="ECO:0000313" key="13">
    <source>
        <dbReference type="Proteomes" id="UP000663866"/>
    </source>
</evidence>
<evidence type="ECO:0000313" key="8">
    <source>
        <dbReference type="EMBL" id="CAF3803331.1"/>
    </source>
</evidence>
<dbReference type="EMBL" id="CAJOBI010001303">
    <property type="protein sequence ID" value="CAF3874174.1"/>
    <property type="molecule type" value="Genomic_DNA"/>
</dbReference>
<keyword evidence="13" id="KW-1185">Reference proteome</keyword>
<evidence type="ECO:0000313" key="4">
    <source>
        <dbReference type="EMBL" id="CAF1971693.1"/>
    </source>
</evidence>
<evidence type="ECO:0000313" key="6">
    <source>
        <dbReference type="EMBL" id="CAF2150058.1"/>
    </source>
</evidence>
<dbReference type="Proteomes" id="UP000663887">
    <property type="component" value="Unassembled WGS sequence"/>
</dbReference>
<sequence>MHCRLSCPTNDSTCSSFLFNHPDYTNTINHHTCSPLPYHDQIPPPTVPRRRQRLEDLIITYSSNYYATYPCQASPLSSDSSESPSLWSSRRIHQQPEDNGVYCDLFNLLERPLPSPSPAKQRKKYTLNDHHSRRRHPSVAYKSAHAKMKDIHERKRHHYQEQQSSYDKQKKHEDDELSDIPQYDRLKENAKDNNCVYQQHSRSKGFFRRVARNYFCVPMTVANAEFSN</sequence>
<evidence type="ECO:0000313" key="9">
    <source>
        <dbReference type="EMBL" id="CAF3804172.1"/>
    </source>
</evidence>
<dbReference type="Proteomes" id="UP000663834">
    <property type="component" value="Unassembled WGS sequence"/>
</dbReference>
<evidence type="ECO:0000313" key="11">
    <source>
        <dbReference type="EMBL" id="CAF3874174.1"/>
    </source>
</evidence>
<dbReference type="EMBL" id="CAJOBF010000296">
    <property type="protein sequence ID" value="CAF3792865.1"/>
    <property type="molecule type" value="Genomic_DNA"/>
</dbReference>
<dbReference type="Proteomes" id="UP000681720">
    <property type="component" value="Unassembled WGS sequence"/>
</dbReference>